<evidence type="ECO:0008006" key="3">
    <source>
        <dbReference type="Google" id="ProtNLM"/>
    </source>
</evidence>
<dbReference type="InterPro" id="IPR011009">
    <property type="entry name" value="Kinase-like_dom_sf"/>
</dbReference>
<evidence type="ECO:0000313" key="2">
    <source>
        <dbReference type="Proteomes" id="UP000054166"/>
    </source>
</evidence>
<evidence type="ECO:0000313" key="1">
    <source>
        <dbReference type="EMBL" id="KIM71401.1"/>
    </source>
</evidence>
<protein>
    <recommendedName>
        <fullName evidence="3">Protein kinase domain-containing protein</fullName>
    </recommendedName>
</protein>
<accession>A0A0C3EU84</accession>
<reference evidence="2" key="2">
    <citation type="submission" date="2015-01" db="EMBL/GenBank/DDBJ databases">
        <title>Evolutionary Origins and Diversification of the Mycorrhizal Mutualists.</title>
        <authorList>
            <consortium name="DOE Joint Genome Institute"/>
            <consortium name="Mycorrhizal Genomics Consortium"/>
            <person name="Kohler A."/>
            <person name="Kuo A."/>
            <person name="Nagy L.G."/>
            <person name="Floudas D."/>
            <person name="Copeland A."/>
            <person name="Barry K.W."/>
            <person name="Cichocki N."/>
            <person name="Veneault-Fourrey C."/>
            <person name="LaButti K."/>
            <person name="Lindquist E.A."/>
            <person name="Lipzen A."/>
            <person name="Lundell T."/>
            <person name="Morin E."/>
            <person name="Murat C."/>
            <person name="Riley R."/>
            <person name="Ohm R."/>
            <person name="Sun H."/>
            <person name="Tunlid A."/>
            <person name="Henrissat B."/>
            <person name="Grigoriev I.V."/>
            <person name="Hibbett D.S."/>
            <person name="Martin F."/>
        </authorList>
    </citation>
    <scope>NUCLEOTIDE SEQUENCE [LARGE SCALE GENOMIC DNA]</scope>
    <source>
        <strain evidence="2">F 1598</strain>
    </source>
</reference>
<name>A0A0C3EU84_PILCF</name>
<dbReference type="Proteomes" id="UP000054166">
    <property type="component" value="Unassembled WGS sequence"/>
</dbReference>
<keyword evidence="2" id="KW-1185">Reference proteome</keyword>
<dbReference type="HOGENOM" id="CLU_044121_2_1_1"/>
<dbReference type="Gene3D" id="1.10.510.10">
    <property type="entry name" value="Transferase(Phosphotransferase) domain 1"/>
    <property type="match status" value="1"/>
</dbReference>
<organism evidence="1 2">
    <name type="scientific">Piloderma croceum (strain F 1598)</name>
    <dbReference type="NCBI Taxonomy" id="765440"/>
    <lineage>
        <taxon>Eukaryota</taxon>
        <taxon>Fungi</taxon>
        <taxon>Dikarya</taxon>
        <taxon>Basidiomycota</taxon>
        <taxon>Agaricomycotina</taxon>
        <taxon>Agaricomycetes</taxon>
        <taxon>Agaricomycetidae</taxon>
        <taxon>Atheliales</taxon>
        <taxon>Atheliaceae</taxon>
        <taxon>Piloderma</taxon>
    </lineage>
</organism>
<dbReference type="SUPFAM" id="SSF56112">
    <property type="entry name" value="Protein kinase-like (PK-like)"/>
    <property type="match status" value="1"/>
</dbReference>
<dbReference type="OrthoDB" id="5987198at2759"/>
<proteinExistence type="predicted"/>
<reference evidence="1 2" key="1">
    <citation type="submission" date="2014-04" db="EMBL/GenBank/DDBJ databases">
        <authorList>
            <consortium name="DOE Joint Genome Institute"/>
            <person name="Kuo A."/>
            <person name="Tarkka M."/>
            <person name="Buscot F."/>
            <person name="Kohler A."/>
            <person name="Nagy L.G."/>
            <person name="Floudas D."/>
            <person name="Copeland A."/>
            <person name="Barry K.W."/>
            <person name="Cichocki N."/>
            <person name="Veneault-Fourrey C."/>
            <person name="LaButti K."/>
            <person name="Lindquist E.A."/>
            <person name="Lipzen A."/>
            <person name="Lundell T."/>
            <person name="Morin E."/>
            <person name="Murat C."/>
            <person name="Sun H."/>
            <person name="Tunlid A."/>
            <person name="Henrissat B."/>
            <person name="Grigoriev I.V."/>
            <person name="Hibbett D.S."/>
            <person name="Martin F."/>
            <person name="Nordberg H.P."/>
            <person name="Cantor M.N."/>
            <person name="Hua S.X."/>
        </authorList>
    </citation>
    <scope>NUCLEOTIDE SEQUENCE [LARGE SCALE GENOMIC DNA]</scope>
    <source>
        <strain evidence="1 2">F 1598</strain>
    </source>
</reference>
<sequence length="336" mass="39117">MLYTPANPGSYDPDLGRYEYFWVDHQPFLLSCGYQLRPRYDPAWVPSWKHKDIHRYLCEDGNGLLKDNVLDATRVKDNVKVVLKRVFSDGDEIRIALYLSSVEMTSDPRNRTVPILDVISLPDDKYVLLVMPFLRIFNTPPFHCRDEVGLEFMHEHNISHGDACKLNLMMDASRVVPKGSHFIRDFGHDGVNCNLTWRHRCTVGPVQYFYIDFGLSMWHPHGYESAKALGIVGQVKDIPELSDTVPYNPFKLDICQLGRTILKVSKEYPDLHVFIPFAEHMAHPNSNDRPSATEALAEFEAIVLTLRRRRLRARIWRHEDTFFERLLCFFRRNPVL</sequence>
<dbReference type="STRING" id="765440.A0A0C3EU84"/>
<gene>
    <name evidence="1" type="ORF">PILCRDRAFT_17110</name>
</gene>
<dbReference type="AlphaFoldDB" id="A0A0C3EU84"/>
<dbReference type="EMBL" id="KN833330">
    <property type="protein sequence ID" value="KIM71401.1"/>
    <property type="molecule type" value="Genomic_DNA"/>
</dbReference>
<dbReference type="InParanoid" id="A0A0C3EU84"/>